<evidence type="ECO:0000259" key="8">
    <source>
        <dbReference type="Pfam" id="PF01979"/>
    </source>
</evidence>
<evidence type="ECO:0000256" key="3">
    <source>
        <dbReference type="ARBA" id="ARBA00022801"/>
    </source>
</evidence>
<evidence type="ECO:0000256" key="2">
    <source>
        <dbReference type="ARBA" id="ARBA00022723"/>
    </source>
</evidence>
<feature type="binding site" evidence="6">
    <location>
        <position position="139"/>
    </location>
    <ligand>
        <name>substrate</name>
    </ligand>
</feature>
<feature type="binding site" evidence="6">
    <location>
        <position position="226"/>
    </location>
    <ligand>
        <name>substrate</name>
    </ligand>
</feature>
<keyword evidence="4" id="KW-0119">Carbohydrate metabolism</keyword>
<feature type="binding site" evidence="6">
    <location>
        <begin position="218"/>
        <end position="219"/>
    </location>
    <ligand>
        <name>substrate</name>
    </ligand>
</feature>
<dbReference type="InterPro" id="IPR003764">
    <property type="entry name" value="GlcNAc_6-P_deAcase"/>
</dbReference>
<accession>A0A3A1UV41</accession>
<dbReference type="AlphaFoldDB" id="A0A3A1UV41"/>
<dbReference type="GO" id="GO:0006046">
    <property type="term" value="P:N-acetylglucosamine catabolic process"/>
    <property type="evidence" value="ECO:0007669"/>
    <property type="project" value="TreeGrafter"/>
</dbReference>
<comment type="caution">
    <text evidence="9">The sequence shown here is derived from an EMBL/GenBank/DDBJ whole genome shotgun (WGS) entry which is preliminary data.</text>
</comment>
<evidence type="ECO:0000313" key="9">
    <source>
        <dbReference type="EMBL" id="RIX51311.1"/>
    </source>
</evidence>
<proteinExistence type="inferred from homology"/>
<dbReference type="Proteomes" id="UP000266482">
    <property type="component" value="Unassembled WGS sequence"/>
</dbReference>
<feature type="binding site" evidence="6">
    <location>
        <position position="250"/>
    </location>
    <ligand>
        <name>substrate</name>
    </ligand>
</feature>
<evidence type="ECO:0000313" key="10">
    <source>
        <dbReference type="Proteomes" id="UP000266482"/>
    </source>
</evidence>
<name>A0A3A1UV41_9BACL</name>
<comment type="similarity">
    <text evidence="1 4">Belongs to the metallo-dependent hydrolases superfamily. NagA family.</text>
</comment>
<dbReference type="OrthoDB" id="9776488at2"/>
<protein>
    <submittedName>
        <fullName evidence="9">N-acetylglucosamine-6-phosphate deacetylase</fullName>
    </submittedName>
</protein>
<feature type="active site" description="Proton donor/acceptor" evidence="5">
    <location>
        <position position="272"/>
    </location>
</feature>
<comment type="cofactor">
    <cofactor evidence="7">
        <name>a divalent metal cation</name>
        <dbReference type="ChEBI" id="CHEBI:60240"/>
    </cofactor>
    <text evidence="7">Binds 1 divalent metal cation per subunit.</text>
</comment>
<evidence type="ECO:0000256" key="6">
    <source>
        <dbReference type="PIRSR" id="PIRSR038994-2"/>
    </source>
</evidence>
<dbReference type="PANTHER" id="PTHR11113:SF14">
    <property type="entry name" value="N-ACETYLGLUCOSAMINE-6-PHOSPHATE DEACETYLASE"/>
    <property type="match status" value="1"/>
</dbReference>
<feature type="binding site" evidence="7">
    <location>
        <position position="215"/>
    </location>
    <ligand>
        <name>Zn(2+)</name>
        <dbReference type="ChEBI" id="CHEBI:29105"/>
    </ligand>
</feature>
<feature type="domain" description="Amidohydrolase-related" evidence="8">
    <location>
        <begin position="45"/>
        <end position="367"/>
    </location>
</feature>
<dbReference type="InterPro" id="IPR032466">
    <property type="entry name" value="Metal_Hydrolase"/>
</dbReference>
<reference evidence="9 10" key="1">
    <citation type="submission" date="2018-09" db="EMBL/GenBank/DDBJ databases">
        <title>Paenibacillus aracenensis nov. sp. isolated from a cave in southern Spain.</title>
        <authorList>
            <person name="Jurado V."/>
            <person name="Gutierrez-Patricio S."/>
            <person name="Gonzalez-Pimentel J.L."/>
            <person name="Miller A.Z."/>
            <person name="Laiz L."/>
            <person name="Saiz-Jimenez C."/>
        </authorList>
    </citation>
    <scope>NUCLEOTIDE SEQUENCE [LARGE SCALE GENOMIC DNA]</scope>
    <source>
        <strain evidence="9 10">DSM 22867</strain>
    </source>
</reference>
<dbReference type="GO" id="GO:0008448">
    <property type="term" value="F:N-acetylglucosamine-6-phosphate deacetylase activity"/>
    <property type="evidence" value="ECO:0007669"/>
    <property type="project" value="InterPro"/>
</dbReference>
<gene>
    <name evidence="9" type="ORF">D3P08_17230</name>
</gene>
<dbReference type="PANTHER" id="PTHR11113">
    <property type="entry name" value="N-ACETYLGLUCOSAMINE-6-PHOSPHATE DEACETYLASE"/>
    <property type="match status" value="1"/>
</dbReference>
<dbReference type="PIRSF" id="PIRSF038994">
    <property type="entry name" value="NagA"/>
    <property type="match status" value="1"/>
</dbReference>
<dbReference type="Gene3D" id="3.20.20.140">
    <property type="entry name" value="Metal-dependent hydrolases"/>
    <property type="match status" value="1"/>
</dbReference>
<feature type="binding site" evidence="7">
    <location>
        <position position="126"/>
    </location>
    <ligand>
        <name>Zn(2+)</name>
        <dbReference type="ChEBI" id="CHEBI:29105"/>
    </ligand>
</feature>
<evidence type="ECO:0000256" key="7">
    <source>
        <dbReference type="PIRSR" id="PIRSR038994-3"/>
    </source>
</evidence>
<feature type="binding site" evidence="6">
    <location>
        <begin position="309"/>
        <end position="311"/>
    </location>
    <ligand>
        <name>substrate</name>
    </ligand>
</feature>
<evidence type="ECO:0000256" key="5">
    <source>
        <dbReference type="PIRSR" id="PIRSR038994-1"/>
    </source>
</evidence>
<dbReference type="Pfam" id="PF01979">
    <property type="entry name" value="Amidohydro_1"/>
    <property type="match status" value="1"/>
</dbReference>
<sequence length="387" mass="40506">MKAEHRVRGLHFRTGRAVELLIGEGRIQSLSELSDQDSGGGLPWLAPGLVDLQVNGCFGLDVNTLPLMPETVADMVRALRREGVTTFCPTVITNSAAAIGQAVQAIALAARRFPEVRAAVAGIHLEGPFISPADGARGAHPAEHVAPPDWDVFRGWQDAAAGLIRIVTLSPEWPGASDFIARCADSGVIVSIGHTAASPEQIRAAVAAGATMSTHLGNGIQPMLPRHPNPIWEQLAADELHGCMIADGFHLPPSVLKVIMRMKGKRAVVVSDAVSFSGMPPGAYSTHIGGSVVLTPEGRLHLAEQPQLLAGSAMLLKEQVAYLTGQGLASLAGAWDLASAHPAELLGLPQAAGLTEGAPADFVLFERKGHALKIVTTYKAGIPDASE</sequence>
<evidence type="ECO:0000256" key="1">
    <source>
        <dbReference type="ARBA" id="ARBA00010716"/>
    </source>
</evidence>
<dbReference type="SUPFAM" id="SSF51556">
    <property type="entry name" value="Metallo-dependent hydrolases"/>
    <property type="match status" value="1"/>
</dbReference>
<dbReference type="GO" id="GO:0046872">
    <property type="term" value="F:metal ion binding"/>
    <property type="evidence" value="ECO:0007669"/>
    <property type="project" value="UniProtKB-KW"/>
</dbReference>
<keyword evidence="3 4" id="KW-0378">Hydrolase</keyword>
<evidence type="ECO:0000256" key="4">
    <source>
        <dbReference type="PIRNR" id="PIRNR038994"/>
    </source>
</evidence>
<dbReference type="InterPro" id="IPR006680">
    <property type="entry name" value="Amidohydro-rel"/>
</dbReference>
<organism evidence="9 10">
    <name type="scientific">Paenibacillus nanensis</name>
    <dbReference type="NCBI Taxonomy" id="393251"/>
    <lineage>
        <taxon>Bacteria</taxon>
        <taxon>Bacillati</taxon>
        <taxon>Bacillota</taxon>
        <taxon>Bacilli</taxon>
        <taxon>Bacillales</taxon>
        <taxon>Paenibacillaceae</taxon>
        <taxon>Paenibacillus</taxon>
    </lineage>
</organism>
<keyword evidence="10" id="KW-1185">Reference proteome</keyword>
<feature type="binding site" evidence="7">
    <location>
        <position position="194"/>
    </location>
    <ligand>
        <name>Zn(2+)</name>
        <dbReference type="ChEBI" id="CHEBI:29105"/>
    </ligand>
</feature>
<keyword evidence="2 7" id="KW-0479">Metal-binding</keyword>
<dbReference type="EMBL" id="QXQA01000011">
    <property type="protein sequence ID" value="RIX51311.1"/>
    <property type="molecule type" value="Genomic_DNA"/>
</dbReference>